<sequence>MRQNQEEEEEEEGEEEEEEEEEGAEEGADDEEEDGEEAAEEDEGEEGVDADAKFAAVEVTEDEFEKMNDEILEGTALGNVFGGGRRMPRAGALSADERQQIEDNTKPISMKPAQCMLKREKGNKYTFKLRFSSKEEALACIQDRGEENACSTETSVLQNTWWKTFTKSVGTSKPVATAFAMVDCVSLDKKDPLLGACRGGEEFAVATLIIVLAGAPKTTTMDNGEIQYEQATQFTTAGSGASASFQTNVWYPDCDILLDPAVTA</sequence>
<gene>
    <name evidence="2" type="ORF">PPRO1471_LOCUS1807</name>
</gene>
<accession>A0A7S2F382</accession>
<feature type="compositionally biased region" description="Acidic residues" evidence="1">
    <location>
        <begin position="1"/>
        <end position="49"/>
    </location>
</feature>
<evidence type="ECO:0000256" key="1">
    <source>
        <dbReference type="SAM" id="MobiDB-lite"/>
    </source>
</evidence>
<dbReference type="EMBL" id="HBGR01002708">
    <property type="protein sequence ID" value="CAD9370629.1"/>
    <property type="molecule type" value="Transcribed_RNA"/>
</dbReference>
<reference evidence="2" key="1">
    <citation type="submission" date="2021-01" db="EMBL/GenBank/DDBJ databases">
        <authorList>
            <person name="Corre E."/>
            <person name="Pelletier E."/>
            <person name="Niang G."/>
            <person name="Scheremetjew M."/>
            <person name="Finn R."/>
            <person name="Kale V."/>
            <person name="Holt S."/>
            <person name="Cochrane G."/>
            <person name="Meng A."/>
            <person name="Brown T."/>
            <person name="Cohen L."/>
        </authorList>
    </citation>
    <scope>NUCLEOTIDE SEQUENCE</scope>
    <source>
        <strain evidence="2">RCC733</strain>
    </source>
</reference>
<protein>
    <submittedName>
        <fullName evidence="2">Uncharacterized protein</fullName>
    </submittedName>
</protein>
<dbReference type="AlphaFoldDB" id="A0A7S2F382"/>
<proteinExistence type="predicted"/>
<feature type="region of interest" description="Disordered" evidence="1">
    <location>
        <begin position="1"/>
        <end position="55"/>
    </location>
</feature>
<evidence type="ECO:0000313" key="2">
    <source>
        <dbReference type="EMBL" id="CAD9370629.1"/>
    </source>
</evidence>
<organism evidence="2">
    <name type="scientific">Pycnococcus provasolii</name>
    <dbReference type="NCBI Taxonomy" id="41880"/>
    <lineage>
        <taxon>Eukaryota</taxon>
        <taxon>Viridiplantae</taxon>
        <taxon>Chlorophyta</taxon>
        <taxon>Pseudoscourfieldiophyceae</taxon>
        <taxon>Pseudoscourfieldiales</taxon>
        <taxon>Pycnococcaceae</taxon>
        <taxon>Pycnococcus</taxon>
    </lineage>
</organism>
<name>A0A7S2F382_9CHLO</name>